<dbReference type="EMBL" id="MCFJ01000004">
    <property type="protein sequence ID" value="ORY67198.1"/>
    <property type="molecule type" value="Genomic_DNA"/>
</dbReference>
<keyword evidence="7" id="KW-1185">Reference proteome</keyword>
<dbReference type="OrthoDB" id="4934715at2759"/>
<feature type="domain" description="Zn(2)-C6 fungal-type" evidence="5">
    <location>
        <begin position="29"/>
        <end position="60"/>
    </location>
</feature>
<protein>
    <recommendedName>
        <fullName evidence="5">Zn(2)-C6 fungal-type domain-containing protein</fullName>
    </recommendedName>
</protein>
<dbReference type="SUPFAM" id="SSF57701">
    <property type="entry name" value="Zn2/Cys6 DNA-binding domain"/>
    <property type="match status" value="1"/>
</dbReference>
<dbReference type="SMART" id="SM00066">
    <property type="entry name" value="GAL4"/>
    <property type="match status" value="1"/>
</dbReference>
<evidence type="ECO:0000256" key="2">
    <source>
        <dbReference type="ARBA" id="ARBA00022723"/>
    </source>
</evidence>
<keyword evidence="2" id="KW-0479">Metal-binding</keyword>
<feature type="compositionally biased region" description="Low complexity" evidence="4">
    <location>
        <begin position="664"/>
        <end position="677"/>
    </location>
</feature>
<evidence type="ECO:0000313" key="7">
    <source>
        <dbReference type="Proteomes" id="UP000193689"/>
    </source>
</evidence>
<dbReference type="GO" id="GO:0008270">
    <property type="term" value="F:zinc ion binding"/>
    <property type="evidence" value="ECO:0007669"/>
    <property type="project" value="InterPro"/>
</dbReference>
<reference evidence="6 7" key="1">
    <citation type="submission" date="2016-07" db="EMBL/GenBank/DDBJ databases">
        <title>Pervasive Adenine N6-methylation of Active Genes in Fungi.</title>
        <authorList>
            <consortium name="DOE Joint Genome Institute"/>
            <person name="Mondo S.J."/>
            <person name="Dannebaum R.O."/>
            <person name="Kuo R.C."/>
            <person name="Labutti K."/>
            <person name="Haridas S."/>
            <person name="Kuo A."/>
            <person name="Salamov A."/>
            <person name="Ahrendt S.R."/>
            <person name="Lipzen A."/>
            <person name="Sullivan W."/>
            <person name="Andreopoulos W.B."/>
            <person name="Clum A."/>
            <person name="Lindquist E."/>
            <person name="Daum C."/>
            <person name="Ramamoorthy G.K."/>
            <person name="Gryganskyi A."/>
            <person name="Culley D."/>
            <person name="Magnuson J.K."/>
            <person name="James T.Y."/>
            <person name="O'Malley M.A."/>
            <person name="Stajich J.E."/>
            <person name="Spatafora J.W."/>
            <person name="Visel A."/>
            <person name="Grigoriev I.V."/>
        </authorList>
    </citation>
    <scope>NUCLEOTIDE SEQUENCE [LARGE SCALE GENOMIC DNA]</scope>
    <source>
        <strain evidence="6 7">CBS 129021</strain>
    </source>
</reference>
<dbReference type="Proteomes" id="UP000193689">
    <property type="component" value="Unassembled WGS sequence"/>
</dbReference>
<dbReference type="CDD" id="cd12148">
    <property type="entry name" value="fungal_TF_MHR"/>
    <property type="match status" value="1"/>
</dbReference>
<dbReference type="AlphaFoldDB" id="A0A1Y2E6L0"/>
<dbReference type="InterPro" id="IPR050613">
    <property type="entry name" value="Sec_Metabolite_Reg"/>
</dbReference>
<name>A0A1Y2E6L0_9PEZI</name>
<accession>A0A1Y2E6L0</accession>
<evidence type="ECO:0000256" key="1">
    <source>
        <dbReference type="ARBA" id="ARBA00004123"/>
    </source>
</evidence>
<dbReference type="STRING" id="1141098.A0A1Y2E6L0"/>
<dbReference type="GeneID" id="63769937"/>
<dbReference type="GO" id="GO:0000981">
    <property type="term" value="F:DNA-binding transcription factor activity, RNA polymerase II-specific"/>
    <property type="evidence" value="ECO:0007669"/>
    <property type="project" value="InterPro"/>
</dbReference>
<evidence type="ECO:0000259" key="5">
    <source>
        <dbReference type="PROSITE" id="PS50048"/>
    </source>
</evidence>
<dbReference type="GO" id="GO:0005634">
    <property type="term" value="C:nucleus"/>
    <property type="evidence" value="ECO:0007669"/>
    <property type="project" value="UniProtKB-SubCell"/>
</dbReference>
<dbReference type="Pfam" id="PF04082">
    <property type="entry name" value="Fungal_trans"/>
    <property type="match status" value="1"/>
</dbReference>
<dbReference type="PROSITE" id="PS50048">
    <property type="entry name" value="ZN2_CY6_FUNGAL_2"/>
    <property type="match status" value="1"/>
</dbReference>
<dbReference type="InterPro" id="IPR001138">
    <property type="entry name" value="Zn2Cys6_DnaBD"/>
</dbReference>
<sequence length="774" mass="87793">MGSDVQFDPSEYGGADAIEKKPRNRIRFSCTICREKKLKCDRALPCDQCLKRSIQDSCEYVPYLFPKSSTRLSRASSRVRSTPDVASLQHRLHHLEQLVQVLKTQPRDDIGLREIGKLEWSVAAAASPEAKVSSLGDHFEYPLGITIEPDTLNNTGQSRMQDAPGWEALLDEIVNLTHSLRITGQPHDDTNVNESQLPETRGPMLLLGAFAPTTMTELLQALPSKAVVDRLVAAFFQDKNEPGRVILHVPSFLRHYDNFWRDLSQSPIIFMCLIFGTIAHVALVCHFAKKPVPGIAGDPMEVVHSFLTRMAQCLAVDDYTKPGKWKLEALILYFGGEYLRLTDAQVGTSVLLSTIVKLAMHSGYHRDPKHNKKISAFEGEMRRRLWRILLDVDAVTAFQFGIPLHIAPGSYDTEPPRNLHDEDFDETTSELPPPRPLTELTRVLPSILKEKVESVFVEIQATIYSTNPVRYERIMELDSKLKKSWQSIPPVMRMRDFVQSIADPLDLVLQRYQREILYQKCRSVLHRRYLNLGRSDHRFSYSRWTCLDAAAKTMRHQYDIHFESQPFGRLASNNWLQNSLLTHDFLLAAMILCLELSYLLRSESVTQGRCLTDPNFTKDQLLEILRTSRKIWEQQRKESSEAQRAYQTISRMIAVATGMENGDSPESSGSSEPSELPQPAAFPSPQTYGYPFDDFNAMRDSQAPVHPSSSSVPASAWGPIISQAQSDPWALQVPATDLTNLDSINWSMWDNQIRGIGSEMPQIPWNTFFQQHGQ</sequence>
<dbReference type="Gene3D" id="4.10.240.10">
    <property type="entry name" value="Zn(2)-C6 fungal-type DNA-binding domain"/>
    <property type="match status" value="1"/>
</dbReference>
<dbReference type="GO" id="GO:0006351">
    <property type="term" value="P:DNA-templated transcription"/>
    <property type="evidence" value="ECO:0007669"/>
    <property type="project" value="InterPro"/>
</dbReference>
<comment type="subcellular location">
    <subcellularLocation>
        <location evidence="1">Nucleus</location>
    </subcellularLocation>
</comment>
<feature type="region of interest" description="Disordered" evidence="4">
    <location>
        <begin position="411"/>
        <end position="432"/>
    </location>
</feature>
<dbReference type="Pfam" id="PF00172">
    <property type="entry name" value="Zn_clus"/>
    <property type="match status" value="1"/>
</dbReference>
<proteinExistence type="predicted"/>
<organism evidence="6 7">
    <name type="scientific">Pseudomassariella vexata</name>
    <dbReference type="NCBI Taxonomy" id="1141098"/>
    <lineage>
        <taxon>Eukaryota</taxon>
        <taxon>Fungi</taxon>
        <taxon>Dikarya</taxon>
        <taxon>Ascomycota</taxon>
        <taxon>Pezizomycotina</taxon>
        <taxon>Sordariomycetes</taxon>
        <taxon>Xylariomycetidae</taxon>
        <taxon>Amphisphaeriales</taxon>
        <taxon>Pseudomassariaceae</taxon>
        <taxon>Pseudomassariella</taxon>
    </lineage>
</organism>
<evidence type="ECO:0000256" key="3">
    <source>
        <dbReference type="ARBA" id="ARBA00023242"/>
    </source>
</evidence>
<evidence type="ECO:0000256" key="4">
    <source>
        <dbReference type="SAM" id="MobiDB-lite"/>
    </source>
</evidence>
<dbReference type="RefSeq" id="XP_040717822.1">
    <property type="nucleotide sequence ID" value="XM_040853725.1"/>
</dbReference>
<dbReference type="PROSITE" id="PS00463">
    <property type="entry name" value="ZN2_CY6_FUNGAL_1"/>
    <property type="match status" value="1"/>
</dbReference>
<gene>
    <name evidence="6" type="ORF">BCR38DRAFT_152811</name>
</gene>
<dbReference type="InterPro" id="IPR036864">
    <property type="entry name" value="Zn2-C6_fun-type_DNA-bd_sf"/>
</dbReference>
<dbReference type="InterPro" id="IPR007219">
    <property type="entry name" value="XnlR_reg_dom"/>
</dbReference>
<comment type="caution">
    <text evidence="6">The sequence shown here is derived from an EMBL/GenBank/DDBJ whole genome shotgun (WGS) entry which is preliminary data.</text>
</comment>
<dbReference type="PANTHER" id="PTHR31001:SF49">
    <property type="entry name" value="ZN(II)2CYS6 TRANSCRIPTION FACTOR (EUROFUNG)"/>
    <property type="match status" value="1"/>
</dbReference>
<dbReference type="InParanoid" id="A0A1Y2E6L0"/>
<dbReference type="CDD" id="cd00067">
    <property type="entry name" value="GAL4"/>
    <property type="match status" value="1"/>
</dbReference>
<feature type="region of interest" description="Disordered" evidence="4">
    <location>
        <begin position="659"/>
        <end position="683"/>
    </location>
</feature>
<dbReference type="PANTHER" id="PTHR31001">
    <property type="entry name" value="UNCHARACTERIZED TRANSCRIPTIONAL REGULATORY PROTEIN"/>
    <property type="match status" value="1"/>
</dbReference>
<evidence type="ECO:0000313" key="6">
    <source>
        <dbReference type="EMBL" id="ORY67198.1"/>
    </source>
</evidence>
<dbReference type="GO" id="GO:0003677">
    <property type="term" value="F:DNA binding"/>
    <property type="evidence" value="ECO:0007669"/>
    <property type="project" value="InterPro"/>
</dbReference>
<keyword evidence="3" id="KW-0539">Nucleus</keyword>